<keyword evidence="2" id="KW-0238">DNA-binding</keyword>
<keyword evidence="3" id="KW-0804">Transcription</keyword>
<evidence type="ECO:0000256" key="2">
    <source>
        <dbReference type="ARBA" id="ARBA00023125"/>
    </source>
</evidence>
<proteinExistence type="predicted"/>
<dbReference type="InterPro" id="IPR009057">
    <property type="entry name" value="Homeodomain-like_sf"/>
</dbReference>
<evidence type="ECO:0000259" key="4">
    <source>
        <dbReference type="Pfam" id="PF00440"/>
    </source>
</evidence>
<evidence type="ECO:0000256" key="3">
    <source>
        <dbReference type="ARBA" id="ARBA00023163"/>
    </source>
</evidence>
<gene>
    <name evidence="6" type="ORF">V5J35_001514</name>
</gene>
<dbReference type="Pfam" id="PF00440">
    <property type="entry name" value="TetR_N"/>
    <property type="match status" value="1"/>
</dbReference>
<keyword evidence="7" id="KW-1185">Reference proteome</keyword>
<protein>
    <submittedName>
        <fullName evidence="6">AcrR family transcriptional regulator</fullName>
    </submittedName>
</protein>
<feature type="domain" description="Tetracycline repressor TetR C-terminal" evidence="5">
    <location>
        <begin position="75"/>
        <end position="155"/>
    </location>
</feature>
<dbReference type="Pfam" id="PF02909">
    <property type="entry name" value="TetR_C_1"/>
    <property type="match status" value="1"/>
</dbReference>
<dbReference type="EMBL" id="JBEWTB010000002">
    <property type="protein sequence ID" value="MET4756322.1"/>
    <property type="molecule type" value="Genomic_DNA"/>
</dbReference>
<dbReference type="InterPro" id="IPR004111">
    <property type="entry name" value="Repressor_TetR_C"/>
</dbReference>
<sequence length="185" mass="20780">MKKRGRPSGAGSSLSADKIIQCARELLTAEGKIPSIRRLSAELRVDAMAIYHYFSSKAVLLEAVTVALVSDIYRPEGNEDWQSEVLRLCRSYLLLLNRHPGLLETMLSMKKYGPAEVFRQRFELALSPLSLRQKTADDLLNLIADYLHGFALAVDCQDEPDKLPVNDIEGPLRLVMRVLENEITP</sequence>
<dbReference type="RefSeq" id="WP_354010669.1">
    <property type="nucleotide sequence ID" value="NZ_JBEWTA010000001.1"/>
</dbReference>
<reference evidence="6 7" key="1">
    <citation type="submission" date="2024-06" db="EMBL/GenBank/DDBJ databases">
        <title>Genomic Encyclopedia of Type Strains, Phase V (KMG-V): Genome sequencing to study the core and pangenomes of soil and plant-associated prokaryotes.</title>
        <authorList>
            <person name="Whitman W."/>
        </authorList>
    </citation>
    <scope>NUCLEOTIDE SEQUENCE [LARGE SCALE GENOMIC DNA]</scope>
    <source>
        <strain evidence="6 7">NE40</strain>
    </source>
</reference>
<dbReference type="InterPro" id="IPR001647">
    <property type="entry name" value="HTH_TetR"/>
</dbReference>
<evidence type="ECO:0000256" key="1">
    <source>
        <dbReference type="ARBA" id="ARBA00023015"/>
    </source>
</evidence>
<evidence type="ECO:0000259" key="5">
    <source>
        <dbReference type="Pfam" id="PF02909"/>
    </source>
</evidence>
<feature type="domain" description="HTH tetR-type" evidence="4">
    <location>
        <begin position="19"/>
        <end position="64"/>
    </location>
</feature>
<evidence type="ECO:0000313" key="6">
    <source>
        <dbReference type="EMBL" id="MET4756322.1"/>
    </source>
</evidence>
<evidence type="ECO:0000313" key="7">
    <source>
        <dbReference type="Proteomes" id="UP001549366"/>
    </source>
</evidence>
<dbReference type="SUPFAM" id="SSF48498">
    <property type="entry name" value="Tetracyclin repressor-like, C-terminal domain"/>
    <property type="match status" value="1"/>
</dbReference>
<dbReference type="Gene3D" id="1.10.357.10">
    <property type="entry name" value="Tetracycline Repressor, domain 2"/>
    <property type="match status" value="1"/>
</dbReference>
<accession>A0ABV2SEY3</accession>
<organism evidence="6 7">
    <name type="scientific">Endozoicomonas lisbonensis</name>
    <dbReference type="NCBI Taxonomy" id="3120522"/>
    <lineage>
        <taxon>Bacteria</taxon>
        <taxon>Pseudomonadati</taxon>
        <taxon>Pseudomonadota</taxon>
        <taxon>Gammaproteobacteria</taxon>
        <taxon>Oceanospirillales</taxon>
        <taxon>Endozoicomonadaceae</taxon>
        <taxon>Endozoicomonas</taxon>
    </lineage>
</organism>
<comment type="caution">
    <text evidence="6">The sequence shown here is derived from an EMBL/GenBank/DDBJ whole genome shotgun (WGS) entry which is preliminary data.</text>
</comment>
<keyword evidence="1" id="KW-0805">Transcription regulation</keyword>
<dbReference type="InterPro" id="IPR036271">
    <property type="entry name" value="Tet_transcr_reg_TetR-rel_C_sf"/>
</dbReference>
<dbReference type="Proteomes" id="UP001549366">
    <property type="component" value="Unassembled WGS sequence"/>
</dbReference>
<dbReference type="SUPFAM" id="SSF46689">
    <property type="entry name" value="Homeodomain-like"/>
    <property type="match status" value="1"/>
</dbReference>
<name>A0ABV2SEY3_9GAMM</name>